<dbReference type="AlphaFoldDB" id="A0A9N9N529"/>
<organism evidence="2 3">
    <name type="scientific">Funneliformis mosseae</name>
    <name type="common">Endomycorrhizal fungus</name>
    <name type="synonym">Glomus mosseae</name>
    <dbReference type="NCBI Taxonomy" id="27381"/>
    <lineage>
        <taxon>Eukaryota</taxon>
        <taxon>Fungi</taxon>
        <taxon>Fungi incertae sedis</taxon>
        <taxon>Mucoromycota</taxon>
        <taxon>Glomeromycotina</taxon>
        <taxon>Glomeromycetes</taxon>
        <taxon>Glomerales</taxon>
        <taxon>Glomeraceae</taxon>
        <taxon>Funneliformis</taxon>
    </lineage>
</organism>
<evidence type="ECO:0000313" key="2">
    <source>
        <dbReference type="EMBL" id="CAG8701262.1"/>
    </source>
</evidence>
<feature type="region of interest" description="Disordered" evidence="1">
    <location>
        <begin position="60"/>
        <end position="95"/>
    </location>
</feature>
<evidence type="ECO:0000313" key="3">
    <source>
        <dbReference type="Proteomes" id="UP000789375"/>
    </source>
</evidence>
<keyword evidence="3" id="KW-1185">Reference proteome</keyword>
<reference evidence="2" key="1">
    <citation type="submission" date="2021-06" db="EMBL/GenBank/DDBJ databases">
        <authorList>
            <person name="Kallberg Y."/>
            <person name="Tangrot J."/>
            <person name="Rosling A."/>
        </authorList>
    </citation>
    <scope>NUCLEOTIDE SEQUENCE</scope>
    <source>
        <strain evidence="2">87-6 pot B 2015</strain>
    </source>
</reference>
<evidence type="ECO:0000256" key="1">
    <source>
        <dbReference type="SAM" id="MobiDB-lite"/>
    </source>
</evidence>
<comment type="caution">
    <text evidence="2">The sequence shown here is derived from an EMBL/GenBank/DDBJ whole genome shotgun (WGS) entry which is preliminary data.</text>
</comment>
<dbReference type="Proteomes" id="UP000789375">
    <property type="component" value="Unassembled WGS sequence"/>
</dbReference>
<name>A0A9N9N529_FUNMO</name>
<dbReference type="EMBL" id="CAJVPP010008993">
    <property type="protein sequence ID" value="CAG8701262.1"/>
    <property type="molecule type" value="Genomic_DNA"/>
</dbReference>
<gene>
    <name evidence="2" type="ORF">FMOSSE_LOCUS13826</name>
</gene>
<feature type="compositionally biased region" description="Acidic residues" evidence="1">
    <location>
        <begin position="83"/>
        <end position="95"/>
    </location>
</feature>
<proteinExistence type="predicted"/>
<sequence length="95" mass="10884">MYRNQLSLPKYVEPIIPNSSLYEYYKANNTKSIRKNVSQYGSSSINDDVERDEKMQTSNHMTNAMGSDNDNIICPEDEKIVSDEDIDIENISEVS</sequence>
<protein>
    <submittedName>
        <fullName evidence="2">10940_t:CDS:1</fullName>
    </submittedName>
</protein>
<feature type="compositionally biased region" description="Polar residues" evidence="1">
    <location>
        <begin position="60"/>
        <end position="70"/>
    </location>
</feature>
<feature type="non-terminal residue" evidence="2">
    <location>
        <position position="95"/>
    </location>
</feature>
<accession>A0A9N9N529</accession>